<evidence type="ECO:0000256" key="1">
    <source>
        <dbReference type="SAM" id="Phobius"/>
    </source>
</evidence>
<sequence length="89" mass="9931">MKVLSKILTISTAFLMLGTGDLLAQCAMCRATVENNLSNGDIGIGAGLNFGILYLFVMPYLAIGVVGFLWYRKSKLQAKHEQSRRNYQW</sequence>
<accession>A0A937FY64</accession>
<name>A0A937FY64_9BACT</name>
<proteinExistence type="predicted"/>
<dbReference type="Proteomes" id="UP000614216">
    <property type="component" value="Unassembled WGS sequence"/>
</dbReference>
<keyword evidence="1" id="KW-0472">Membrane</keyword>
<feature type="transmembrane region" description="Helical" evidence="1">
    <location>
        <begin position="50"/>
        <end position="71"/>
    </location>
</feature>
<dbReference type="EMBL" id="JAEUGD010000004">
    <property type="protein sequence ID" value="MBL6445091.1"/>
    <property type="molecule type" value="Genomic_DNA"/>
</dbReference>
<gene>
    <name evidence="2" type="ORF">JMN32_02150</name>
</gene>
<evidence type="ECO:0000313" key="3">
    <source>
        <dbReference type="Proteomes" id="UP000614216"/>
    </source>
</evidence>
<reference evidence="2" key="1">
    <citation type="submission" date="2021-01" db="EMBL/GenBank/DDBJ databases">
        <title>Fulvivirga kasyanovii gen. nov., sp nov., a novel member of the phylum Bacteroidetes isolated from seawater in a mussel farm.</title>
        <authorList>
            <person name="Zhao L.-H."/>
            <person name="Wang Z.-J."/>
        </authorList>
    </citation>
    <scope>NUCLEOTIDE SEQUENCE</scope>
    <source>
        <strain evidence="2">29W222</strain>
    </source>
</reference>
<organism evidence="2 3">
    <name type="scientific">Fulvivirga marina</name>
    <dbReference type="NCBI Taxonomy" id="2494733"/>
    <lineage>
        <taxon>Bacteria</taxon>
        <taxon>Pseudomonadati</taxon>
        <taxon>Bacteroidota</taxon>
        <taxon>Cytophagia</taxon>
        <taxon>Cytophagales</taxon>
        <taxon>Fulvivirgaceae</taxon>
        <taxon>Fulvivirga</taxon>
    </lineage>
</organism>
<evidence type="ECO:0000313" key="2">
    <source>
        <dbReference type="EMBL" id="MBL6445091.1"/>
    </source>
</evidence>
<keyword evidence="3" id="KW-1185">Reference proteome</keyword>
<keyword evidence="1" id="KW-0812">Transmembrane</keyword>
<protein>
    <submittedName>
        <fullName evidence="2">Uncharacterized protein</fullName>
    </submittedName>
</protein>
<keyword evidence="1" id="KW-1133">Transmembrane helix</keyword>
<dbReference type="AlphaFoldDB" id="A0A937FY64"/>
<comment type="caution">
    <text evidence="2">The sequence shown here is derived from an EMBL/GenBank/DDBJ whole genome shotgun (WGS) entry which is preliminary data.</text>
</comment>
<dbReference type="RefSeq" id="WP_202854633.1">
    <property type="nucleotide sequence ID" value="NZ_JAEUGD010000004.1"/>
</dbReference>